<keyword evidence="12" id="KW-0966">Cell projection</keyword>
<dbReference type="InterPro" id="IPR053716">
    <property type="entry name" value="Flag_assembly_chemotaxis_eff"/>
</dbReference>
<evidence type="ECO:0000256" key="1">
    <source>
        <dbReference type="ARBA" id="ARBA00004413"/>
    </source>
</evidence>
<keyword evidence="9" id="KW-0472">Membrane</keyword>
<dbReference type="GO" id="GO:0044781">
    <property type="term" value="P:bacterial-type flagellum organization"/>
    <property type="evidence" value="ECO:0007669"/>
    <property type="project" value="UniProtKB-KW"/>
</dbReference>
<evidence type="ECO:0000313" key="12">
    <source>
        <dbReference type="EMBL" id="SDG00896.1"/>
    </source>
</evidence>
<comment type="subcellular location">
    <subcellularLocation>
        <location evidence="1">Cell membrane</location>
        <topology evidence="1">Peripheral membrane protein</topology>
        <orientation evidence="1">Cytoplasmic side</orientation>
    </subcellularLocation>
</comment>
<reference evidence="12 13" key="1">
    <citation type="submission" date="2016-10" db="EMBL/GenBank/DDBJ databases">
        <authorList>
            <person name="Varghese N."/>
            <person name="Submissions S."/>
        </authorList>
    </citation>
    <scope>NUCLEOTIDE SEQUENCE [LARGE SCALE GENOMIC DNA]</scope>
    <source>
        <strain evidence="12 13">DSM 18839</strain>
    </source>
</reference>
<accession>A0A8G2BJ49</accession>
<keyword evidence="7" id="KW-1005">Bacterial flagellum biogenesis</keyword>
<name>A0A8G2BJ49_9PROT</name>
<dbReference type="GO" id="GO:0009288">
    <property type="term" value="C:bacterial-type flagellum"/>
    <property type="evidence" value="ECO:0007669"/>
    <property type="project" value="InterPro"/>
</dbReference>
<sequence>MRPFDTLIELSENQLDEKRKRLAALEERLAAARDQRQALDDEQAHEQQVASQEVGLVGFAYGAYAGRLVERRAEADRAIAKAEQSVEEQREIVREAFAELKRYEMAHQARLEKARKEREAKEQMEIDEIAGNLLRRRDERL</sequence>
<keyword evidence="5" id="KW-1003">Cell membrane</keyword>
<evidence type="ECO:0000256" key="8">
    <source>
        <dbReference type="ARBA" id="ARBA00022927"/>
    </source>
</evidence>
<keyword evidence="10" id="KW-1006">Bacterial flagellum protein export</keyword>
<evidence type="ECO:0000256" key="9">
    <source>
        <dbReference type="ARBA" id="ARBA00023136"/>
    </source>
</evidence>
<keyword evidence="11" id="KW-0175">Coiled coil</keyword>
<evidence type="ECO:0000256" key="2">
    <source>
        <dbReference type="ARBA" id="ARBA00010004"/>
    </source>
</evidence>
<keyword evidence="8" id="KW-0653">Protein transport</keyword>
<evidence type="ECO:0000256" key="7">
    <source>
        <dbReference type="ARBA" id="ARBA00022795"/>
    </source>
</evidence>
<feature type="coiled-coil region" evidence="11">
    <location>
        <begin position="8"/>
        <end position="42"/>
    </location>
</feature>
<dbReference type="GO" id="GO:0006935">
    <property type="term" value="P:chemotaxis"/>
    <property type="evidence" value="ECO:0007669"/>
    <property type="project" value="UniProtKB-KW"/>
</dbReference>
<evidence type="ECO:0000256" key="3">
    <source>
        <dbReference type="ARBA" id="ARBA00020392"/>
    </source>
</evidence>
<keyword evidence="12" id="KW-0282">Flagellum</keyword>
<evidence type="ECO:0000256" key="10">
    <source>
        <dbReference type="ARBA" id="ARBA00023225"/>
    </source>
</evidence>
<keyword evidence="4" id="KW-0813">Transport</keyword>
<dbReference type="Pfam" id="PF02050">
    <property type="entry name" value="FliJ"/>
    <property type="match status" value="1"/>
</dbReference>
<organism evidence="12 13">
    <name type="scientific">Thalassobaculum litoreum DSM 18839</name>
    <dbReference type="NCBI Taxonomy" id="1123362"/>
    <lineage>
        <taxon>Bacteria</taxon>
        <taxon>Pseudomonadati</taxon>
        <taxon>Pseudomonadota</taxon>
        <taxon>Alphaproteobacteria</taxon>
        <taxon>Rhodospirillales</taxon>
        <taxon>Thalassobaculaceae</taxon>
        <taxon>Thalassobaculum</taxon>
    </lineage>
</organism>
<comment type="caution">
    <text evidence="12">The sequence shown here is derived from an EMBL/GenBank/DDBJ whole genome shotgun (WGS) entry which is preliminary data.</text>
</comment>
<proteinExistence type="inferred from homology"/>
<protein>
    <recommendedName>
        <fullName evidence="3">Flagellar FliJ protein</fullName>
    </recommendedName>
</protein>
<keyword evidence="12" id="KW-0969">Cilium</keyword>
<dbReference type="RefSeq" id="WP_028794399.1">
    <property type="nucleotide sequence ID" value="NZ_FNBW01000009.1"/>
</dbReference>
<evidence type="ECO:0000313" key="13">
    <source>
        <dbReference type="Proteomes" id="UP000198615"/>
    </source>
</evidence>
<keyword evidence="13" id="KW-1185">Reference proteome</keyword>
<evidence type="ECO:0000256" key="4">
    <source>
        <dbReference type="ARBA" id="ARBA00022448"/>
    </source>
</evidence>
<keyword evidence="6" id="KW-0145">Chemotaxis</keyword>
<comment type="similarity">
    <text evidence="2">Belongs to the FliJ family.</text>
</comment>
<gene>
    <name evidence="12" type="ORF">SAMN05660686_03012</name>
</gene>
<evidence type="ECO:0000256" key="11">
    <source>
        <dbReference type="SAM" id="Coils"/>
    </source>
</evidence>
<dbReference type="GO" id="GO:0071973">
    <property type="term" value="P:bacterial-type flagellum-dependent cell motility"/>
    <property type="evidence" value="ECO:0007669"/>
    <property type="project" value="InterPro"/>
</dbReference>
<dbReference type="AlphaFoldDB" id="A0A8G2BJ49"/>
<evidence type="ECO:0000256" key="6">
    <source>
        <dbReference type="ARBA" id="ARBA00022500"/>
    </source>
</evidence>
<evidence type="ECO:0000256" key="5">
    <source>
        <dbReference type="ARBA" id="ARBA00022475"/>
    </source>
</evidence>
<feature type="coiled-coil region" evidence="11">
    <location>
        <begin position="72"/>
        <end position="126"/>
    </location>
</feature>
<dbReference type="GO" id="GO:0005886">
    <property type="term" value="C:plasma membrane"/>
    <property type="evidence" value="ECO:0007669"/>
    <property type="project" value="UniProtKB-SubCell"/>
</dbReference>
<dbReference type="Proteomes" id="UP000198615">
    <property type="component" value="Unassembled WGS sequence"/>
</dbReference>
<dbReference type="GO" id="GO:0015031">
    <property type="term" value="P:protein transport"/>
    <property type="evidence" value="ECO:0007669"/>
    <property type="project" value="UniProtKB-KW"/>
</dbReference>
<dbReference type="EMBL" id="FNBW01000009">
    <property type="protein sequence ID" value="SDG00896.1"/>
    <property type="molecule type" value="Genomic_DNA"/>
</dbReference>
<dbReference type="InterPro" id="IPR012823">
    <property type="entry name" value="Flagell_FliJ"/>
</dbReference>
<dbReference type="Gene3D" id="1.10.287.1700">
    <property type="match status" value="1"/>
</dbReference>